<dbReference type="EC" id="1.14.99.-" evidence="1"/>
<sequence length="135" mass="15394">MTVQSIDSITSYHAHIYFDGPLQAAIAQTLRQDIEERFSVAMGRWWDRPIGPHARPMYQVSFAPSEFSRFLPWLMLNRRGLAILVHPNTGHPRRDHLFDALWLGEVLPIQADPYLVDQEPSEPPLAPTTHPTVTA</sequence>
<dbReference type="Gene3D" id="3.30.70.1240">
    <property type="entry name" value="DOPA-like domains"/>
    <property type="match status" value="1"/>
</dbReference>
<dbReference type="GO" id="GO:0016491">
    <property type="term" value="F:oxidoreductase activity"/>
    <property type="evidence" value="ECO:0007669"/>
    <property type="project" value="UniProtKB-KW"/>
</dbReference>
<dbReference type="InterPro" id="IPR023389">
    <property type="entry name" value="DOPA-like_sf"/>
</dbReference>
<keyword evidence="2" id="KW-1185">Reference proteome</keyword>
<dbReference type="PANTHER" id="PTHR36423">
    <property type="entry name" value="AFR070WP"/>
    <property type="match status" value="1"/>
</dbReference>
<dbReference type="PANTHER" id="PTHR36423:SF2">
    <property type="entry name" value="AFR070WP"/>
    <property type="match status" value="1"/>
</dbReference>
<keyword evidence="1" id="KW-0560">Oxidoreductase</keyword>
<dbReference type="EMBL" id="JBEPMU010000001">
    <property type="protein sequence ID" value="MET3651201.1"/>
    <property type="molecule type" value="Genomic_DNA"/>
</dbReference>
<dbReference type="PIRSF" id="PIRSF028139">
    <property type="entry name" value="DOPA-diox_rel_Mll2280"/>
    <property type="match status" value="1"/>
</dbReference>
<dbReference type="RefSeq" id="WP_354012656.1">
    <property type="nucleotide sequence ID" value="NZ_JBEPMU010000001.1"/>
</dbReference>
<gene>
    <name evidence="1" type="ORF">ABIC75_000903</name>
</gene>
<dbReference type="InterPro" id="IPR014980">
    <property type="entry name" value="DOPA_dioxygen"/>
</dbReference>
<reference evidence="1 2" key="1">
    <citation type="submission" date="2024-06" db="EMBL/GenBank/DDBJ databases">
        <title>Sorghum-associated microbial communities from plants grown in Nebraska, USA.</title>
        <authorList>
            <person name="Schachtman D."/>
        </authorList>
    </citation>
    <scope>NUCLEOTIDE SEQUENCE [LARGE SCALE GENOMIC DNA]</scope>
    <source>
        <strain evidence="1 2">1073</strain>
    </source>
</reference>
<evidence type="ECO:0000313" key="1">
    <source>
        <dbReference type="EMBL" id="MET3651201.1"/>
    </source>
</evidence>
<accession>A0ABV2JQV2</accession>
<evidence type="ECO:0000313" key="2">
    <source>
        <dbReference type="Proteomes" id="UP001549184"/>
    </source>
</evidence>
<protein>
    <submittedName>
        <fullName evidence="1">DOPA 4,5-dioxygenase</fullName>
        <ecNumber evidence="1">1.14.99.-</ecNumber>
    </submittedName>
</protein>
<dbReference type="Pfam" id="PF08883">
    <property type="entry name" value="DOPA_dioxygen"/>
    <property type="match status" value="1"/>
</dbReference>
<dbReference type="SUPFAM" id="SSF143410">
    <property type="entry name" value="DOPA-like"/>
    <property type="match status" value="1"/>
</dbReference>
<organism evidence="1 2">
    <name type="scientific">Dyella japonica</name>
    <dbReference type="NCBI Taxonomy" id="231455"/>
    <lineage>
        <taxon>Bacteria</taxon>
        <taxon>Pseudomonadati</taxon>
        <taxon>Pseudomonadota</taxon>
        <taxon>Gammaproteobacteria</taxon>
        <taxon>Lysobacterales</taxon>
        <taxon>Rhodanobacteraceae</taxon>
        <taxon>Dyella</taxon>
    </lineage>
</organism>
<proteinExistence type="predicted"/>
<name>A0ABV2JQV2_9GAMM</name>
<comment type="caution">
    <text evidence="1">The sequence shown here is derived from an EMBL/GenBank/DDBJ whole genome shotgun (WGS) entry which is preliminary data.</text>
</comment>
<dbReference type="Proteomes" id="UP001549184">
    <property type="component" value="Unassembled WGS sequence"/>
</dbReference>